<reference evidence="8 9" key="1">
    <citation type="submission" date="2018-11" db="EMBL/GenBank/DDBJ databases">
        <authorList>
            <consortium name="Pathogen Informatics"/>
        </authorList>
    </citation>
    <scope>NUCLEOTIDE SEQUENCE [LARGE SCALE GENOMIC DNA]</scope>
    <source>
        <strain evidence="8 9">NST_G2</strain>
    </source>
</reference>
<keyword evidence="4" id="KW-0418">Kinase</keyword>
<dbReference type="AlphaFoldDB" id="A0A3P7CE64"/>
<evidence type="ECO:0000256" key="7">
    <source>
        <dbReference type="SAM" id="MobiDB-lite"/>
    </source>
</evidence>
<feature type="region of interest" description="Disordered" evidence="7">
    <location>
        <begin position="176"/>
        <end position="196"/>
    </location>
</feature>
<dbReference type="Gene3D" id="3.40.50.10330">
    <property type="entry name" value="Probable inorganic polyphosphate/atp-NAD kinase, domain 1"/>
    <property type="match status" value="2"/>
</dbReference>
<keyword evidence="5" id="KW-0521">NADP</keyword>
<dbReference type="PANTHER" id="PTHR20275:SF0">
    <property type="entry name" value="NAD KINASE"/>
    <property type="match status" value="1"/>
</dbReference>
<dbReference type="PANTHER" id="PTHR20275">
    <property type="entry name" value="NAD KINASE"/>
    <property type="match status" value="1"/>
</dbReference>
<feature type="compositionally biased region" description="Low complexity" evidence="7">
    <location>
        <begin position="178"/>
        <end position="196"/>
    </location>
</feature>
<dbReference type="GO" id="GO:0003951">
    <property type="term" value="F:NAD+ kinase activity"/>
    <property type="evidence" value="ECO:0007669"/>
    <property type="project" value="UniProtKB-EC"/>
</dbReference>
<dbReference type="SUPFAM" id="SSF111331">
    <property type="entry name" value="NAD kinase/diacylglycerol kinase-like"/>
    <property type="match status" value="2"/>
</dbReference>
<gene>
    <name evidence="8" type="ORF">SSLN_LOCUS9345</name>
</gene>
<evidence type="ECO:0000256" key="2">
    <source>
        <dbReference type="ARBA" id="ARBA00012120"/>
    </source>
</evidence>
<protein>
    <recommendedName>
        <fullName evidence="2">NAD(+) kinase</fullName>
        <ecNumber evidence="2">2.7.1.23</ecNumber>
    </recommendedName>
</protein>
<dbReference type="EC" id="2.7.1.23" evidence="2"/>
<dbReference type="EMBL" id="UYSU01035184">
    <property type="protein sequence ID" value="VDL95730.1"/>
    <property type="molecule type" value="Genomic_DNA"/>
</dbReference>
<comment type="similarity">
    <text evidence="1">Belongs to the NAD kinase family.</text>
</comment>
<accession>A0A3P7CE64</accession>
<dbReference type="Gene3D" id="2.60.200.30">
    <property type="entry name" value="Probable inorganic polyphosphate/atp-NAD kinase, domain 2"/>
    <property type="match status" value="2"/>
</dbReference>
<organism evidence="8 9">
    <name type="scientific">Schistocephalus solidus</name>
    <name type="common">Tapeworm</name>
    <dbReference type="NCBI Taxonomy" id="70667"/>
    <lineage>
        <taxon>Eukaryota</taxon>
        <taxon>Metazoa</taxon>
        <taxon>Spiralia</taxon>
        <taxon>Lophotrochozoa</taxon>
        <taxon>Platyhelminthes</taxon>
        <taxon>Cestoda</taxon>
        <taxon>Eucestoda</taxon>
        <taxon>Diphyllobothriidea</taxon>
        <taxon>Diphyllobothriidae</taxon>
        <taxon>Schistocephalus</taxon>
    </lineage>
</organism>
<dbReference type="InterPro" id="IPR002504">
    <property type="entry name" value="NADK"/>
</dbReference>
<evidence type="ECO:0000313" key="9">
    <source>
        <dbReference type="Proteomes" id="UP000275846"/>
    </source>
</evidence>
<dbReference type="Proteomes" id="UP000275846">
    <property type="component" value="Unassembled WGS sequence"/>
</dbReference>
<dbReference type="Pfam" id="PF01513">
    <property type="entry name" value="NAD_kinase"/>
    <property type="match status" value="1"/>
</dbReference>
<dbReference type="STRING" id="70667.A0A3P7CE64"/>
<proteinExistence type="inferred from homology"/>
<evidence type="ECO:0000256" key="5">
    <source>
        <dbReference type="ARBA" id="ARBA00022857"/>
    </source>
</evidence>
<dbReference type="GO" id="GO:0019674">
    <property type="term" value="P:NAD+ metabolic process"/>
    <property type="evidence" value="ECO:0007669"/>
    <property type="project" value="InterPro"/>
</dbReference>
<evidence type="ECO:0000256" key="1">
    <source>
        <dbReference type="ARBA" id="ARBA00010995"/>
    </source>
</evidence>
<keyword evidence="6" id="KW-0520">NAD</keyword>
<evidence type="ECO:0000256" key="6">
    <source>
        <dbReference type="ARBA" id="ARBA00023027"/>
    </source>
</evidence>
<evidence type="ECO:0000313" key="8">
    <source>
        <dbReference type="EMBL" id="VDL95730.1"/>
    </source>
</evidence>
<keyword evidence="9" id="KW-1185">Reference proteome</keyword>
<evidence type="ECO:0000256" key="3">
    <source>
        <dbReference type="ARBA" id="ARBA00022679"/>
    </source>
</evidence>
<dbReference type="Pfam" id="PF20143">
    <property type="entry name" value="NAD_kinase_C"/>
    <property type="match status" value="1"/>
</dbReference>
<dbReference type="GO" id="GO:0006741">
    <property type="term" value="P:NADP+ biosynthetic process"/>
    <property type="evidence" value="ECO:0007669"/>
    <property type="project" value="InterPro"/>
</dbReference>
<dbReference type="InterPro" id="IPR017437">
    <property type="entry name" value="ATP-NAD_kinase_PpnK-typ_C"/>
</dbReference>
<evidence type="ECO:0000256" key="4">
    <source>
        <dbReference type="ARBA" id="ARBA00022777"/>
    </source>
</evidence>
<dbReference type="InterPro" id="IPR017438">
    <property type="entry name" value="ATP-NAD_kinase_N"/>
</dbReference>
<dbReference type="InterPro" id="IPR016064">
    <property type="entry name" value="NAD/diacylglycerol_kinase_sf"/>
</dbReference>
<keyword evidence="3" id="KW-0808">Transferase</keyword>
<sequence>MPSSSQYYDVCVMLEEFSLHELQKDEDFERIVSAHLNSHPVTANLDNNTNSSTATVRPLLRHPEDPDLHLLHGDWWKSDVGWKNPNSTLVVFDSQLATKPCLTDLVICLGGDGTLLHVTSIFQNTVPPILSFYMGSLGFLTPFNFEHFPQIIRQILLEGGPCMLRSRLCCRVIRRPGSDSTSRSGSEDSSQQSSSNSYHVLNEVTFSRGNCPFLSNLILKVDGKEVTSIQGDGTWSLVYSPSTPLPPSKGDSIAGGVGAGGGPVKNALGVLCPALQGLRLLSEQSSFVSIERRDGSFDGSPPARRDGSLGCGRWEKPSFEESQVIVGYQLEVATRAFTAYTRQMERPHTTEAWCALRGPGRAVAHEDEYFEPVSQPRIRQLTGSDGGLIVGGGEICFPDAPPILFFSRRLGLIISTPTGSTAYSMSAGASILNPGVPALLITPINAHCLNCRPLVLPMDVTVEVSINPDARTNAVYLSNDGRLRHRHILRKGDRALITASHYSVPCFCSENKVADWFCDLANCLHWNVRHQQNEFNEARFLPDRFHAFSTNHSG</sequence>
<dbReference type="OrthoDB" id="24581at2759"/>
<name>A0A3P7CE64_SCHSO</name>